<dbReference type="AlphaFoldDB" id="A0A3B0Z289"/>
<gene>
    <name evidence="1" type="ORF">MNBD_GAMMA18-72</name>
</gene>
<sequence length="127" mass="14441">MCIGLKSFAKEVGIKFPISKHSGSQRKKIWNLERRFHCGVAGTCFTLVEMRRFCRKAQINTKGPVSDYELHTNFVTILGDSHAARPAAKYLDRKYKASQILASGLLPLRDVEKIKVPLLHRIFVRSV</sequence>
<proteinExistence type="predicted"/>
<reference evidence="1" key="1">
    <citation type="submission" date="2018-06" db="EMBL/GenBank/DDBJ databases">
        <authorList>
            <person name="Zhirakovskaya E."/>
        </authorList>
    </citation>
    <scope>NUCLEOTIDE SEQUENCE</scope>
</reference>
<dbReference type="EMBL" id="UOFP01000183">
    <property type="protein sequence ID" value="VAW87398.1"/>
    <property type="molecule type" value="Genomic_DNA"/>
</dbReference>
<name>A0A3B0Z289_9ZZZZ</name>
<protein>
    <submittedName>
        <fullName evidence="1">Uncharacterized protein</fullName>
    </submittedName>
</protein>
<accession>A0A3B0Z289</accession>
<organism evidence="1">
    <name type="scientific">hydrothermal vent metagenome</name>
    <dbReference type="NCBI Taxonomy" id="652676"/>
    <lineage>
        <taxon>unclassified sequences</taxon>
        <taxon>metagenomes</taxon>
        <taxon>ecological metagenomes</taxon>
    </lineage>
</organism>
<evidence type="ECO:0000313" key="1">
    <source>
        <dbReference type="EMBL" id="VAW87398.1"/>
    </source>
</evidence>